<evidence type="ECO:0000313" key="12">
    <source>
        <dbReference type="Proteomes" id="UP000298781"/>
    </source>
</evidence>
<name>A0A4D7AXT3_9HYPH</name>
<dbReference type="InterPro" id="IPR001000">
    <property type="entry name" value="GH10_dom"/>
</dbReference>
<evidence type="ECO:0000256" key="7">
    <source>
        <dbReference type="ARBA" id="ARBA00023295"/>
    </source>
</evidence>
<dbReference type="Pfam" id="PF00331">
    <property type="entry name" value="Glyco_hydro_10"/>
    <property type="match status" value="1"/>
</dbReference>
<keyword evidence="12" id="KW-1185">Reference proteome</keyword>
<dbReference type="Gene3D" id="3.20.20.80">
    <property type="entry name" value="Glycosidases"/>
    <property type="match status" value="1"/>
</dbReference>
<evidence type="ECO:0000259" key="10">
    <source>
        <dbReference type="PROSITE" id="PS51760"/>
    </source>
</evidence>
<accession>A0A4D7AXT3</accession>
<dbReference type="KEGG" id="pstg:E8M01_05280"/>
<reference evidence="11 12" key="1">
    <citation type="submission" date="2019-04" db="EMBL/GenBank/DDBJ databases">
        <title>Phreatobacter aquaticus sp. nov.</title>
        <authorList>
            <person name="Choi A."/>
        </authorList>
    </citation>
    <scope>NUCLEOTIDE SEQUENCE [LARGE SCALE GENOMIC DNA]</scope>
    <source>
        <strain evidence="11 12">KCTC 52518</strain>
    </source>
</reference>
<dbReference type="AlphaFoldDB" id="A0A4D7AXT3"/>
<evidence type="ECO:0000256" key="4">
    <source>
        <dbReference type="ARBA" id="ARBA00022729"/>
    </source>
</evidence>
<feature type="domain" description="GH10" evidence="10">
    <location>
        <begin position="34"/>
        <end position="363"/>
    </location>
</feature>
<evidence type="ECO:0000256" key="3">
    <source>
        <dbReference type="ARBA" id="ARBA00022651"/>
    </source>
</evidence>
<dbReference type="EC" id="3.2.1.8" evidence="9"/>
<keyword evidence="4" id="KW-0732">Signal</keyword>
<proteinExistence type="inferred from homology"/>
<dbReference type="GO" id="GO:0045493">
    <property type="term" value="P:xylan catabolic process"/>
    <property type="evidence" value="ECO:0007669"/>
    <property type="project" value="UniProtKB-KW"/>
</dbReference>
<keyword evidence="8 9" id="KW-0624">Polysaccharide degradation</keyword>
<evidence type="ECO:0000256" key="9">
    <source>
        <dbReference type="RuleBase" id="RU361174"/>
    </source>
</evidence>
<dbReference type="EMBL" id="CP039690">
    <property type="protein sequence ID" value="QCI63703.1"/>
    <property type="molecule type" value="Genomic_DNA"/>
</dbReference>
<evidence type="ECO:0000256" key="1">
    <source>
        <dbReference type="ARBA" id="ARBA00000681"/>
    </source>
</evidence>
<keyword evidence="6 9" id="KW-0119">Carbohydrate metabolism</keyword>
<dbReference type="PANTHER" id="PTHR31490:SF88">
    <property type="entry name" value="BETA-XYLANASE"/>
    <property type="match status" value="1"/>
</dbReference>
<dbReference type="GO" id="GO:0031176">
    <property type="term" value="F:endo-1,4-beta-xylanase activity"/>
    <property type="evidence" value="ECO:0007669"/>
    <property type="project" value="UniProtKB-EC"/>
</dbReference>
<dbReference type="PRINTS" id="PR00134">
    <property type="entry name" value="GLHYDRLASE10"/>
</dbReference>
<keyword evidence="5 9" id="KW-0378">Hydrolase</keyword>
<dbReference type="PANTHER" id="PTHR31490">
    <property type="entry name" value="GLYCOSYL HYDROLASE"/>
    <property type="match status" value="1"/>
</dbReference>
<gene>
    <name evidence="11" type="ORF">E8M01_05280</name>
</gene>
<evidence type="ECO:0000256" key="5">
    <source>
        <dbReference type="ARBA" id="ARBA00022801"/>
    </source>
</evidence>
<evidence type="ECO:0000256" key="8">
    <source>
        <dbReference type="ARBA" id="ARBA00023326"/>
    </source>
</evidence>
<keyword evidence="3" id="KW-0858">Xylan degradation</keyword>
<dbReference type="SMART" id="SM00633">
    <property type="entry name" value="Glyco_10"/>
    <property type="match status" value="1"/>
</dbReference>
<organism evidence="11 12">
    <name type="scientific">Phreatobacter stygius</name>
    <dbReference type="NCBI Taxonomy" id="1940610"/>
    <lineage>
        <taxon>Bacteria</taxon>
        <taxon>Pseudomonadati</taxon>
        <taxon>Pseudomonadota</taxon>
        <taxon>Alphaproteobacteria</taxon>
        <taxon>Hyphomicrobiales</taxon>
        <taxon>Phreatobacteraceae</taxon>
        <taxon>Phreatobacter</taxon>
    </lineage>
</organism>
<dbReference type="PROSITE" id="PS51760">
    <property type="entry name" value="GH10_2"/>
    <property type="match status" value="1"/>
</dbReference>
<evidence type="ECO:0000313" key="11">
    <source>
        <dbReference type="EMBL" id="QCI63703.1"/>
    </source>
</evidence>
<keyword evidence="7 9" id="KW-0326">Glycosidase</keyword>
<evidence type="ECO:0000256" key="2">
    <source>
        <dbReference type="ARBA" id="ARBA00007495"/>
    </source>
</evidence>
<dbReference type="SUPFAM" id="SSF51445">
    <property type="entry name" value="(Trans)glycosidases"/>
    <property type="match status" value="1"/>
</dbReference>
<dbReference type="OrthoDB" id="9815836at2"/>
<dbReference type="Proteomes" id="UP000298781">
    <property type="component" value="Chromosome"/>
</dbReference>
<protein>
    <recommendedName>
        <fullName evidence="9">Beta-xylanase</fullName>
        <ecNumber evidence="9">3.2.1.8</ecNumber>
    </recommendedName>
</protein>
<sequence>MLSRRETLSTALKAVCGISASVASPLGTLLATPAAAQPPLRSPAEWTIPFGAALRDGPLADEPDYRAAIVKHCRQVVGEGGLKWFDLRPSRERFVFDQADKQLNFATGNGLELRGHTLVWYGAMPDWTKTIASAAEAERELVGHIETVMGRYRGRIKSWDVINEPIPDDPASRSDIRPSIWQQRLGESHIALALRAAARTDPAAKLIINEYDIEFVGDRFRRKRDAMLRLVRDLKLRNVPLHGIGLQGHLRGDLAIDREGLSAFVSEMRALGLEVLVTELDVVDDRLPAPPELRDMLVAARAYEFLQAIHAAARPTAVLTWGITDKYSWVPLWFKRGDGQPNRPLPLDEAYRPKPLMRVLEHFGQGPR</sequence>
<comment type="similarity">
    <text evidence="2 9">Belongs to the glycosyl hydrolase 10 (cellulase F) family.</text>
</comment>
<dbReference type="InterPro" id="IPR044846">
    <property type="entry name" value="GH10"/>
</dbReference>
<evidence type="ECO:0000256" key="6">
    <source>
        <dbReference type="ARBA" id="ARBA00023277"/>
    </source>
</evidence>
<dbReference type="InterPro" id="IPR017853">
    <property type="entry name" value="GH"/>
</dbReference>
<comment type="catalytic activity">
    <reaction evidence="1 9">
        <text>Endohydrolysis of (1-&gt;4)-beta-D-xylosidic linkages in xylans.</text>
        <dbReference type="EC" id="3.2.1.8"/>
    </reaction>
</comment>